<gene>
    <name evidence="1" type="ORF">ANN_21480</name>
</gene>
<dbReference type="EMBL" id="JAJSOF020000029">
    <property type="protein sequence ID" value="KAJ4432841.1"/>
    <property type="molecule type" value="Genomic_DNA"/>
</dbReference>
<organism evidence="1 2">
    <name type="scientific">Periplaneta americana</name>
    <name type="common">American cockroach</name>
    <name type="synonym">Blatta americana</name>
    <dbReference type="NCBI Taxonomy" id="6978"/>
    <lineage>
        <taxon>Eukaryota</taxon>
        <taxon>Metazoa</taxon>
        <taxon>Ecdysozoa</taxon>
        <taxon>Arthropoda</taxon>
        <taxon>Hexapoda</taxon>
        <taxon>Insecta</taxon>
        <taxon>Pterygota</taxon>
        <taxon>Neoptera</taxon>
        <taxon>Polyneoptera</taxon>
        <taxon>Dictyoptera</taxon>
        <taxon>Blattodea</taxon>
        <taxon>Blattoidea</taxon>
        <taxon>Blattidae</taxon>
        <taxon>Blattinae</taxon>
        <taxon>Periplaneta</taxon>
    </lineage>
</organism>
<protein>
    <submittedName>
        <fullName evidence="1">Uncharacterized protein</fullName>
    </submittedName>
</protein>
<sequence>MSTCKRVITMKINFEPAATRPVALDIHNWLVNYIGERVELEDEFHAAIALAFIPYNANNDGQDIKEAFHVLRWNSSHDLESIFQHLEENYVLGRRRGRDRLSPLFPIEVWNYQFVVAGLPRTTNAVEGWHYRLNLLMGKSHPSLTQFLGKLQSEEAEISLQLAPLEIGVTPRKKKRKCADVDRRIERVVDRYYGYKSNGEILQ</sequence>
<proteinExistence type="predicted"/>
<evidence type="ECO:0000313" key="2">
    <source>
        <dbReference type="Proteomes" id="UP001148838"/>
    </source>
</evidence>
<reference evidence="1 2" key="1">
    <citation type="journal article" date="2022" name="Allergy">
        <title>Genome assembly and annotation of Periplaneta americana reveal a comprehensive cockroach allergen profile.</title>
        <authorList>
            <person name="Wang L."/>
            <person name="Xiong Q."/>
            <person name="Saelim N."/>
            <person name="Wang L."/>
            <person name="Nong W."/>
            <person name="Wan A.T."/>
            <person name="Shi M."/>
            <person name="Liu X."/>
            <person name="Cao Q."/>
            <person name="Hui J.H.L."/>
            <person name="Sookrung N."/>
            <person name="Leung T.F."/>
            <person name="Tungtrongchitr A."/>
            <person name="Tsui S.K.W."/>
        </authorList>
    </citation>
    <scope>NUCLEOTIDE SEQUENCE [LARGE SCALE GENOMIC DNA]</scope>
    <source>
        <strain evidence="1">PWHHKU_190912</strain>
    </source>
</reference>
<comment type="caution">
    <text evidence="1">The sequence shown here is derived from an EMBL/GenBank/DDBJ whole genome shotgun (WGS) entry which is preliminary data.</text>
</comment>
<name>A0ABQ8SG97_PERAM</name>
<evidence type="ECO:0000313" key="1">
    <source>
        <dbReference type="EMBL" id="KAJ4432841.1"/>
    </source>
</evidence>
<keyword evidence="2" id="KW-1185">Reference proteome</keyword>
<accession>A0ABQ8SG97</accession>
<dbReference type="Proteomes" id="UP001148838">
    <property type="component" value="Unassembled WGS sequence"/>
</dbReference>